<protein>
    <submittedName>
        <fullName evidence="1">Uncharacterized protein</fullName>
    </submittedName>
</protein>
<evidence type="ECO:0000313" key="2">
    <source>
        <dbReference type="Proteomes" id="UP000284547"/>
    </source>
</evidence>
<proteinExistence type="predicted"/>
<gene>
    <name evidence="1" type="ORF">D1012_00220</name>
</gene>
<accession>A0A411Z6D1</accession>
<dbReference type="EMBL" id="QWEY01000001">
    <property type="protein sequence ID" value="RGP38597.1"/>
    <property type="molecule type" value="Genomic_DNA"/>
</dbReference>
<organism evidence="1 2">
    <name type="scientific">Pseudotabrizicola alkalilacus</name>
    <dbReference type="NCBI Taxonomy" id="2305252"/>
    <lineage>
        <taxon>Bacteria</taxon>
        <taxon>Pseudomonadati</taxon>
        <taxon>Pseudomonadota</taxon>
        <taxon>Alphaproteobacteria</taxon>
        <taxon>Rhodobacterales</taxon>
        <taxon>Paracoccaceae</taxon>
        <taxon>Pseudotabrizicola</taxon>
    </lineage>
</organism>
<name>A0A411Z6D1_9RHOB</name>
<sequence length="96" mass="9260">MLSQVGSGNGTVHLIDQSLAVADSKAALAVLVAAVEAATPDAPLGLELTGDTPTAPALQHLIAAALGLAGAGAFSGFEACASRALGALSIDIPIRG</sequence>
<reference evidence="1 2" key="1">
    <citation type="submission" date="2018-08" db="EMBL/GenBank/DDBJ databases">
        <title>Flavobacterium tibetense sp. nov., isolated from a wetland YonghuCo on Tibetan Plateau.</title>
        <authorList>
            <person name="Phurbu D."/>
            <person name="Lu H."/>
            <person name="Xing P."/>
        </authorList>
    </citation>
    <scope>NUCLEOTIDE SEQUENCE [LARGE SCALE GENOMIC DNA]</scope>
    <source>
        <strain evidence="1 2">DJC</strain>
    </source>
</reference>
<dbReference type="Proteomes" id="UP000284547">
    <property type="component" value="Unassembled WGS sequence"/>
</dbReference>
<evidence type="ECO:0000313" key="1">
    <source>
        <dbReference type="EMBL" id="RGP38597.1"/>
    </source>
</evidence>
<dbReference type="AlphaFoldDB" id="A0A411Z6D1"/>
<dbReference type="RefSeq" id="WP_118149346.1">
    <property type="nucleotide sequence ID" value="NZ_QWEY01000001.1"/>
</dbReference>
<comment type="caution">
    <text evidence="1">The sequence shown here is derived from an EMBL/GenBank/DDBJ whole genome shotgun (WGS) entry which is preliminary data.</text>
</comment>
<keyword evidence="2" id="KW-1185">Reference proteome</keyword>